<sequence>MGTQGPAALPRQVANLECFLSDVTQSIRAPVAMRTLYTPGAGHRVRELEELRSGAQYVAAGFERFKKLDYTNTGPKPVARRSDRAQVHSCLRKGSFRKRFGLSVYSSRAEITHFNGVWMCWCGSSGRGQSRKFCRHSEGREEGRGGKVRAVQRPNVSAKWRKAIHLPCIIHVFRNGDLLCPPMRFILPRSTLQDLEQILSMVSEKASLRTGAVRRLCTLEGGAVSAGEELESGQYYVAVGTERFKKLPYVELLVPKAAAAHGHRNHYGDRRLPKRYESRKPVSVPQDRYSDSTLLDSPEGDGRRVKSTGDEAGGPAPTRGAPKKQGRAPKEEESLFFAKPAKVHKNKAAPRYSRPLRGDAHPSVFKGDVRKRRKEVQGAEEVAEDEDTAVEFPVDQRAAETVEDEELDDKRHVETPREDSPDLRHEREKTSAEPRFEVGYETNRSTPPSRREINGRASSAFNEEKQEPAAPHFRDSARRSSRDFEEADSAREESSQAEQTKPPKSAAGSLTYRSHQDLPEAGKLRPDSRLSTNELAA</sequence>
<feature type="domain" description="Doublecortin" evidence="3">
    <location>
        <begin position="10"/>
        <end position="71"/>
    </location>
</feature>
<dbReference type="Pfam" id="PF03607">
    <property type="entry name" value="DCX"/>
    <property type="match status" value="2"/>
</dbReference>
<feature type="compositionally biased region" description="Basic and acidic residues" evidence="2">
    <location>
        <begin position="514"/>
        <end position="528"/>
    </location>
</feature>
<dbReference type="PANTHER" id="PTHR23004:SF10">
    <property type="entry name" value="DOUBLECORTIN DOMAIN-CONTAINING PROTEIN 2B"/>
    <property type="match status" value="1"/>
</dbReference>
<organism evidence="4 5">
    <name type="scientific">Anguilla anguilla</name>
    <name type="common">European freshwater eel</name>
    <name type="synonym">Muraena anguilla</name>
    <dbReference type="NCBI Taxonomy" id="7936"/>
    <lineage>
        <taxon>Eukaryota</taxon>
        <taxon>Metazoa</taxon>
        <taxon>Chordata</taxon>
        <taxon>Craniata</taxon>
        <taxon>Vertebrata</taxon>
        <taxon>Euteleostomi</taxon>
        <taxon>Actinopterygii</taxon>
        <taxon>Neopterygii</taxon>
        <taxon>Teleostei</taxon>
        <taxon>Anguilliformes</taxon>
        <taxon>Anguillidae</taxon>
        <taxon>Anguilla</taxon>
    </lineage>
</organism>
<keyword evidence="1" id="KW-0677">Repeat</keyword>
<feature type="compositionally biased region" description="Basic and acidic residues" evidence="2">
    <location>
        <begin position="408"/>
        <end position="438"/>
    </location>
</feature>
<evidence type="ECO:0000313" key="4">
    <source>
        <dbReference type="EMBL" id="KAG5856042.1"/>
    </source>
</evidence>
<dbReference type="PANTHER" id="PTHR23004">
    <property type="entry name" value="DOUBLECORTIN DOMAIN CONTAINING 2"/>
    <property type="match status" value="1"/>
</dbReference>
<evidence type="ECO:0000313" key="5">
    <source>
        <dbReference type="Proteomes" id="UP001044222"/>
    </source>
</evidence>
<dbReference type="GO" id="GO:0035556">
    <property type="term" value="P:intracellular signal transduction"/>
    <property type="evidence" value="ECO:0007669"/>
    <property type="project" value="InterPro"/>
</dbReference>
<feature type="domain" description="Doublecortin" evidence="3">
    <location>
        <begin position="168"/>
        <end position="250"/>
    </location>
</feature>
<reference evidence="4" key="1">
    <citation type="submission" date="2021-01" db="EMBL/GenBank/DDBJ databases">
        <title>A chromosome-scale assembly of European eel, Anguilla anguilla.</title>
        <authorList>
            <person name="Henkel C."/>
            <person name="Jong-Raadsen S.A."/>
            <person name="Dufour S."/>
            <person name="Weltzien F.-A."/>
            <person name="Palstra A.P."/>
            <person name="Pelster B."/>
            <person name="Spaink H.P."/>
            <person name="Van Den Thillart G.E."/>
            <person name="Jansen H."/>
            <person name="Zahm M."/>
            <person name="Klopp C."/>
            <person name="Cedric C."/>
            <person name="Louis A."/>
            <person name="Berthelot C."/>
            <person name="Parey E."/>
            <person name="Roest Crollius H."/>
            <person name="Montfort J."/>
            <person name="Robinson-Rechavi M."/>
            <person name="Bucao C."/>
            <person name="Bouchez O."/>
            <person name="Gislard M."/>
            <person name="Lluch J."/>
            <person name="Milhes M."/>
            <person name="Lampietro C."/>
            <person name="Lopez Roques C."/>
            <person name="Donnadieu C."/>
            <person name="Braasch I."/>
            <person name="Desvignes T."/>
            <person name="Postlethwait J."/>
            <person name="Bobe J."/>
            <person name="Guiguen Y."/>
            <person name="Dirks R."/>
        </authorList>
    </citation>
    <scope>NUCLEOTIDE SEQUENCE</scope>
    <source>
        <strain evidence="4">Tag_6206</strain>
        <tissue evidence="4">Liver</tissue>
    </source>
</reference>
<accession>A0A9D3MYH5</accession>
<feature type="compositionally biased region" description="Basic and acidic residues" evidence="2">
    <location>
        <begin position="462"/>
        <end position="494"/>
    </location>
</feature>
<feature type="region of interest" description="Disordered" evidence="2">
    <location>
        <begin position="260"/>
        <end position="537"/>
    </location>
</feature>
<feature type="compositionally biased region" description="Basic and acidic residues" evidence="2">
    <location>
        <begin position="266"/>
        <end position="280"/>
    </location>
</feature>
<dbReference type="Gene3D" id="3.10.20.230">
    <property type="entry name" value="Doublecortin domain"/>
    <property type="match status" value="2"/>
</dbReference>
<dbReference type="GO" id="GO:0005874">
    <property type="term" value="C:microtubule"/>
    <property type="evidence" value="ECO:0007669"/>
    <property type="project" value="TreeGrafter"/>
</dbReference>
<proteinExistence type="predicted"/>
<gene>
    <name evidence="4" type="ORF">ANANG_G00003690</name>
</gene>
<dbReference type="SUPFAM" id="SSF89837">
    <property type="entry name" value="Doublecortin (DC)"/>
    <property type="match status" value="2"/>
</dbReference>
<evidence type="ECO:0000259" key="3">
    <source>
        <dbReference type="PROSITE" id="PS50309"/>
    </source>
</evidence>
<dbReference type="InterPro" id="IPR036572">
    <property type="entry name" value="Doublecortin_dom_sf"/>
</dbReference>
<name>A0A9D3MYH5_ANGAN</name>
<dbReference type="FunFam" id="3.10.20.230:FF:000004">
    <property type="entry name" value="Doublecortin domain containing 2"/>
    <property type="match status" value="1"/>
</dbReference>
<dbReference type="EMBL" id="JAFIRN010000001">
    <property type="protein sequence ID" value="KAG5856042.1"/>
    <property type="molecule type" value="Genomic_DNA"/>
</dbReference>
<dbReference type="AlphaFoldDB" id="A0A9D3MYH5"/>
<feature type="compositionally biased region" description="Basic and acidic residues" evidence="2">
    <location>
        <begin position="300"/>
        <end position="309"/>
    </location>
</feature>
<dbReference type="PROSITE" id="PS50309">
    <property type="entry name" value="DC"/>
    <property type="match status" value="2"/>
</dbReference>
<comment type="caution">
    <text evidence="4">The sequence shown here is derived from an EMBL/GenBank/DDBJ whole genome shotgun (WGS) entry which is preliminary data.</text>
</comment>
<dbReference type="SMART" id="SM00537">
    <property type="entry name" value="DCX"/>
    <property type="match status" value="2"/>
</dbReference>
<evidence type="ECO:0000256" key="1">
    <source>
        <dbReference type="ARBA" id="ARBA00022737"/>
    </source>
</evidence>
<protein>
    <recommendedName>
        <fullName evidence="3">Doublecortin domain-containing protein</fullName>
    </recommendedName>
</protein>
<evidence type="ECO:0000256" key="2">
    <source>
        <dbReference type="SAM" id="MobiDB-lite"/>
    </source>
</evidence>
<dbReference type="GO" id="GO:0005815">
    <property type="term" value="C:microtubule organizing center"/>
    <property type="evidence" value="ECO:0007669"/>
    <property type="project" value="TreeGrafter"/>
</dbReference>
<keyword evidence="5" id="KW-1185">Reference proteome</keyword>
<dbReference type="InterPro" id="IPR003533">
    <property type="entry name" value="Doublecortin_dom"/>
</dbReference>
<dbReference type="Proteomes" id="UP001044222">
    <property type="component" value="Unassembled WGS sequence"/>
</dbReference>